<protein>
    <submittedName>
        <fullName evidence="2">Uncharacterized protein</fullName>
    </submittedName>
</protein>
<accession>A0A225DJ64</accession>
<sequence length="37" mass="4402">MRRAGTFNEFLRRQKGLREVVDKKQTNASRQPIRTGR</sequence>
<gene>
    <name evidence="2" type="ORF">FRUB_08730</name>
</gene>
<dbReference type="EMBL" id="NIDE01000017">
    <property type="protein sequence ID" value="OWK36167.1"/>
    <property type="molecule type" value="Genomic_DNA"/>
</dbReference>
<feature type="region of interest" description="Disordered" evidence="1">
    <location>
        <begin position="18"/>
        <end position="37"/>
    </location>
</feature>
<dbReference type="AlphaFoldDB" id="A0A225DJ64"/>
<evidence type="ECO:0000313" key="3">
    <source>
        <dbReference type="Proteomes" id="UP000214646"/>
    </source>
</evidence>
<reference evidence="3" key="1">
    <citation type="submission" date="2017-06" db="EMBL/GenBank/DDBJ databases">
        <title>Genome analysis of Fimbriiglobus ruber SP5, the first member of the order Planctomycetales with confirmed chitinolytic capability.</title>
        <authorList>
            <person name="Ravin N.V."/>
            <person name="Rakitin A.L."/>
            <person name="Ivanova A.A."/>
            <person name="Beletsky A.V."/>
            <person name="Kulichevskaya I.S."/>
            <person name="Mardanov A.V."/>
            <person name="Dedysh S.N."/>
        </authorList>
    </citation>
    <scope>NUCLEOTIDE SEQUENCE [LARGE SCALE GENOMIC DNA]</scope>
    <source>
        <strain evidence="3">SP5</strain>
    </source>
</reference>
<organism evidence="2 3">
    <name type="scientific">Fimbriiglobus ruber</name>
    <dbReference type="NCBI Taxonomy" id="1908690"/>
    <lineage>
        <taxon>Bacteria</taxon>
        <taxon>Pseudomonadati</taxon>
        <taxon>Planctomycetota</taxon>
        <taxon>Planctomycetia</taxon>
        <taxon>Gemmatales</taxon>
        <taxon>Gemmataceae</taxon>
        <taxon>Fimbriiglobus</taxon>
    </lineage>
</organism>
<name>A0A225DJ64_9BACT</name>
<evidence type="ECO:0000313" key="2">
    <source>
        <dbReference type="EMBL" id="OWK36167.1"/>
    </source>
</evidence>
<dbReference type="Proteomes" id="UP000214646">
    <property type="component" value="Unassembled WGS sequence"/>
</dbReference>
<keyword evidence="3" id="KW-1185">Reference proteome</keyword>
<proteinExistence type="predicted"/>
<evidence type="ECO:0000256" key="1">
    <source>
        <dbReference type="SAM" id="MobiDB-lite"/>
    </source>
</evidence>
<comment type="caution">
    <text evidence="2">The sequence shown here is derived from an EMBL/GenBank/DDBJ whole genome shotgun (WGS) entry which is preliminary data.</text>
</comment>
<feature type="compositionally biased region" description="Polar residues" evidence="1">
    <location>
        <begin position="26"/>
        <end position="37"/>
    </location>
</feature>